<evidence type="ECO:0000256" key="5">
    <source>
        <dbReference type="ARBA" id="ARBA00022840"/>
    </source>
</evidence>
<evidence type="ECO:0000256" key="4">
    <source>
        <dbReference type="ARBA" id="ARBA00022741"/>
    </source>
</evidence>
<dbReference type="PANTHER" id="PTHR43776">
    <property type="entry name" value="TRANSPORT ATP-BINDING PROTEIN"/>
    <property type="match status" value="1"/>
</dbReference>
<dbReference type="Pfam" id="PF00005">
    <property type="entry name" value="ABC_tran"/>
    <property type="match status" value="1"/>
</dbReference>
<evidence type="ECO:0000256" key="3">
    <source>
        <dbReference type="ARBA" id="ARBA00022448"/>
    </source>
</evidence>
<feature type="domain" description="ABC transporter" evidence="6">
    <location>
        <begin position="6"/>
        <end position="256"/>
    </location>
</feature>
<dbReference type="InterPro" id="IPR003439">
    <property type="entry name" value="ABC_transporter-like_ATP-bd"/>
</dbReference>
<organism evidence="7 8">
    <name type="scientific">Ectorhizobium quercum</name>
    <dbReference type="NCBI Taxonomy" id="2965071"/>
    <lineage>
        <taxon>Bacteria</taxon>
        <taxon>Pseudomonadati</taxon>
        <taxon>Pseudomonadota</taxon>
        <taxon>Alphaproteobacteria</taxon>
        <taxon>Hyphomicrobiales</taxon>
        <taxon>Rhizobiaceae</taxon>
        <taxon>Ectorhizobium</taxon>
    </lineage>
</organism>
<proteinExistence type="inferred from homology"/>
<dbReference type="GO" id="GO:0055085">
    <property type="term" value="P:transmembrane transport"/>
    <property type="evidence" value="ECO:0007669"/>
    <property type="project" value="UniProtKB-ARBA"/>
</dbReference>
<dbReference type="RefSeq" id="WP_306412193.1">
    <property type="nucleotide sequence ID" value="NZ_JANFPI010000004.1"/>
</dbReference>
<dbReference type="GO" id="GO:0005524">
    <property type="term" value="F:ATP binding"/>
    <property type="evidence" value="ECO:0007669"/>
    <property type="project" value="UniProtKB-KW"/>
</dbReference>
<evidence type="ECO:0000256" key="2">
    <source>
        <dbReference type="ARBA" id="ARBA00005417"/>
    </source>
</evidence>
<dbReference type="Proteomes" id="UP001208771">
    <property type="component" value="Unassembled WGS sequence"/>
</dbReference>
<dbReference type="GO" id="GO:0016887">
    <property type="term" value="F:ATP hydrolysis activity"/>
    <property type="evidence" value="ECO:0007669"/>
    <property type="project" value="InterPro"/>
</dbReference>
<dbReference type="GO" id="GO:0005886">
    <property type="term" value="C:plasma membrane"/>
    <property type="evidence" value="ECO:0007669"/>
    <property type="project" value="UniProtKB-SubCell"/>
</dbReference>
<dbReference type="PANTHER" id="PTHR43776:SF7">
    <property type="entry name" value="D,D-DIPEPTIDE TRANSPORT ATP-BINDING PROTEIN DDPF-RELATED"/>
    <property type="match status" value="1"/>
</dbReference>
<dbReference type="PROSITE" id="PS00211">
    <property type="entry name" value="ABC_TRANSPORTER_1"/>
    <property type="match status" value="1"/>
</dbReference>
<evidence type="ECO:0000313" key="8">
    <source>
        <dbReference type="Proteomes" id="UP001208771"/>
    </source>
</evidence>
<comment type="caution">
    <text evidence="7">The sequence shown here is derived from an EMBL/GenBank/DDBJ whole genome shotgun (WGS) entry which is preliminary data.</text>
</comment>
<keyword evidence="3" id="KW-0813">Transport</keyword>
<evidence type="ECO:0000256" key="1">
    <source>
        <dbReference type="ARBA" id="ARBA00004417"/>
    </source>
</evidence>
<dbReference type="GO" id="GO:0015833">
    <property type="term" value="P:peptide transport"/>
    <property type="evidence" value="ECO:0007669"/>
    <property type="project" value="InterPro"/>
</dbReference>
<dbReference type="EMBL" id="JANFPI010000004">
    <property type="protein sequence ID" value="MCX8998417.1"/>
    <property type="molecule type" value="Genomic_DNA"/>
</dbReference>
<dbReference type="SMART" id="SM00382">
    <property type="entry name" value="AAA"/>
    <property type="match status" value="1"/>
</dbReference>
<dbReference type="Pfam" id="PF08352">
    <property type="entry name" value="oligo_HPY"/>
    <property type="match status" value="1"/>
</dbReference>
<dbReference type="InterPro" id="IPR027417">
    <property type="entry name" value="P-loop_NTPase"/>
</dbReference>
<dbReference type="PROSITE" id="PS50893">
    <property type="entry name" value="ABC_TRANSPORTER_2"/>
    <property type="match status" value="1"/>
</dbReference>
<keyword evidence="5 7" id="KW-0067">ATP-binding</keyword>
<dbReference type="AlphaFoldDB" id="A0AAE3N4L3"/>
<dbReference type="CDD" id="cd03257">
    <property type="entry name" value="ABC_NikE_OppD_transporters"/>
    <property type="match status" value="1"/>
</dbReference>
<dbReference type="SUPFAM" id="SSF52540">
    <property type="entry name" value="P-loop containing nucleoside triphosphate hydrolases"/>
    <property type="match status" value="1"/>
</dbReference>
<comment type="subcellular location">
    <subcellularLocation>
        <location evidence="1">Cell inner membrane</location>
        <topology evidence="1">Peripheral membrane protein</topology>
    </subcellularLocation>
</comment>
<gene>
    <name evidence="7" type="ORF">NOF55_14980</name>
</gene>
<keyword evidence="4" id="KW-0547">Nucleotide-binding</keyword>
<dbReference type="NCBIfam" id="TIGR01727">
    <property type="entry name" value="oligo_HPY"/>
    <property type="match status" value="1"/>
</dbReference>
<accession>A0AAE3N4L3</accession>
<dbReference type="InterPro" id="IPR017871">
    <property type="entry name" value="ABC_transporter-like_CS"/>
</dbReference>
<reference evidence="7" key="1">
    <citation type="submission" date="2022-07" db="EMBL/GenBank/DDBJ databases">
        <title>Ectorhizobium quercum gen.nov., sp. nov.</title>
        <authorList>
            <person name="Ma T."/>
            <person name="Li Y."/>
        </authorList>
    </citation>
    <scope>NUCLEOTIDE SEQUENCE</scope>
    <source>
        <strain evidence="7">BDR2-2</strain>
    </source>
</reference>
<dbReference type="InterPro" id="IPR003593">
    <property type="entry name" value="AAA+_ATPase"/>
</dbReference>
<comment type="similarity">
    <text evidence="2">Belongs to the ABC transporter superfamily.</text>
</comment>
<protein>
    <submittedName>
        <fullName evidence="7">ATP-binding cassette domain-containing protein</fullName>
    </submittedName>
</protein>
<evidence type="ECO:0000259" key="6">
    <source>
        <dbReference type="PROSITE" id="PS50893"/>
    </source>
</evidence>
<dbReference type="InterPro" id="IPR013563">
    <property type="entry name" value="Oligopep_ABC_C"/>
</dbReference>
<dbReference type="Gene3D" id="3.40.50.300">
    <property type="entry name" value="P-loop containing nucleotide triphosphate hydrolases"/>
    <property type="match status" value="1"/>
</dbReference>
<keyword evidence="8" id="KW-1185">Reference proteome</keyword>
<evidence type="ECO:0000313" key="7">
    <source>
        <dbReference type="EMBL" id="MCX8998417.1"/>
    </source>
</evidence>
<dbReference type="InterPro" id="IPR050319">
    <property type="entry name" value="ABC_transp_ATP-bind"/>
</dbReference>
<dbReference type="FunFam" id="3.40.50.300:FF:000016">
    <property type="entry name" value="Oligopeptide ABC transporter ATP-binding component"/>
    <property type="match status" value="1"/>
</dbReference>
<name>A0AAE3N4L3_9HYPH</name>
<sequence length="339" mass="35637">MSEALLSVENLKVHYPIRGGVLGRPVGFVKAVDGVDLAIAHGESVALVGESGCGKSTLGAAILGMTKPTSGTIRFDGKPVLHGRAQTLRNLSRDIQIVFQDPVSALNPKLTVAESIAEPLAIHGVGTAAERHARVAELLGLVGLHPGHAARKPNAFSGGQRQRIVIARALALNPKLLILDEPVSALDVSIGSQILNLLLELQRRFGLSYLFISHDLSVVRHFADRVAVMYLGKIVETGPTADLFARPAHPYTEALLSAVPLPDPVAQRKRRRIVLSGDLPSPANPPAGCGFVTRCPVSIALCRTAAPPLAAYTGRQRVACHLRTATTGDAGQTGPAVSG</sequence>